<evidence type="ECO:0000313" key="6">
    <source>
        <dbReference type="EMBL" id="MTK21591.1"/>
    </source>
</evidence>
<organism evidence="6 7">
    <name type="scientific">Turicibacter sanguinis</name>
    <dbReference type="NCBI Taxonomy" id="154288"/>
    <lineage>
        <taxon>Bacteria</taxon>
        <taxon>Bacillati</taxon>
        <taxon>Bacillota</taxon>
        <taxon>Erysipelotrichia</taxon>
        <taxon>Erysipelotrichales</taxon>
        <taxon>Turicibacteraceae</taxon>
        <taxon>Turicibacter</taxon>
    </lineage>
</organism>
<dbReference type="PANTHER" id="PTHR37955:SF1">
    <property type="entry name" value="DEP DOMAIN-CONTAINING PROTEIN"/>
    <property type="match status" value="1"/>
</dbReference>
<keyword evidence="3 5" id="KW-1133">Transmembrane helix</keyword>
<keyword evidence="2 5" id="KW-0812">Transmembrane</keyword>
<protein>
    <submittedName>
        <fullName evidence="6">Transporter</fullName>
    </submittedName>
</protein>
<accession>A0A9X4XDY4</accession>
<dbReference type="GO" id="GO:0005886">
    <property type="term" value="C:plasma membrane"/>
    <property type="evidence" value="ECO:0007669"/>
    <property type="project" value="TreeGrafter"/>
</dbReference>
<feature type="transmembrane region" description="Helical" evidence="5">
    <location>
        <begin position="191"/>
        <end position="209"/>
    </location>
</feature>
<evidence type="ECO:0000256" key="5">
    <source>
        <dbReference type="SAM" id="Phobius"/>
    </source>
</evidence>
<keyword evidence="4 5" id="KW-0472">Membrane</keyword>
<dbReference type="InterPro" id="IPR004695">
    <property type="entry name" value="SLAC1/Mae1/Ssu1/TehA"/>
</dbReference>
<dbReference type="InterPro" id="IPR038665">
    <property type="entry name" value="Voltage-dep_anion_channel_sf"/>
</dbReference>
<evidence type="ECO:0000313" key="7">
    <source>
        <dbReference type="Proteomes" id="UP000487649"/>
    </source>
</evidence>
<comment type="subcellular location">
    <subcellularLocation>
        <location evidence="1">Membrane</location>
        <topology evidence="1">Multi-pass membrane protein</topology>
    </subcellularLocation>
</comment>
<feature type="transmembrane region" description="Helical" evidence="5">
    <location>
        <begin position="161"/>
        <end position="179"/>
    </location>
</feature>
<reference evidence="6 7" key="1">
    <citation type="journal article" date="2019" name="Nat. Med.">
        <title>A library of human gut bacterial isolates paired with longitudinal multiomics data enables mechanistic microbiome research.</title>
        <authorList>
            <person name="Poyet M."/>
            <person name="Groussin M."/>
            <person name="Gibbons S.M."/>
            <person name="Avila-Pacheco J."/>
            <person name="Jiang X."/>
            <person name="Kearney S.M."/>
            <person name="Perrotta A.R."/>
            <person name="Berdy B."/>
            <person name="Zhao S."/>
            <person name="Lieberman T.D."/>
            <person name="Swanson P.K."/>
            <person name="Smith M."/>
            <person name="Roesemann S."/>
            <person name="Alexander J.E."/>
            <person name="Rich S.A."/>
            <person name="Livny J."/>
            <person name="Vlamakis H."/>
            <person name="Clish C."/>
            <person name="Bullock K."/>
            <person name="Deik A."/>
            <person name="Scott J."/>
            <person name="Pierce K.A."/>
            <person name="Xavier R.J."/>
            <person name="Alm E.J."/>
        </authorList>
    </citation>
    <scope>NUCLEOTIDE SEQUENCE [LARGE SCALE GENOMIC DNA]</scope>
    <source>
        <strain evidence="6 7">BIOML-A198</strain>
    </source>
</reference>
<name>A0A9X4XDY4_9FIRM</name>
<sequence>MRLLEKIGRLPVRVLATSVGLVTLSNIYLLLGFPILKHLAMMVAILVRLAALLKITVHFRIFKSEYKQAVPASLYGTFSMLTMIIGSYLVNYEETIGKAFWYIGILLHLIHTVVFTYEHVVKGVNKDSFTPTWFVTYDGLLVSTVVGSAMGNQVLQEVICWYGLVMFIIIMPFMILRLLKRPIAEQLYHTTAILIAPGSLVIVSFLNVFAEPNPLILYGLYAVIFSSFIFILYNIPKFFRFSFHPGFAGLTFPLAIGTVTSTSFSNYLINHELEGLGVLIKQLSGIELFLATAVIAFVCYNFLRMLVRTYQSAQNV</sequence>
<feature type="transmembrane region" description="Helical" evidence="5">
    <location>
        <begin position="69"/>
        <end position="89"/>
    </location>
</feature>
<feature type="transmembrane region" description="Helical" evidence="5">
    <location>
        <begin position="215"/>
        <end position="235"/>
    </location>
</feature>
<dbReference type="Pfam" id="PF03595">
    <property type="entry name" value="SLAC1"/>
    <property type="match status" value="1"/>
</dbReference>
<evidence type="ECO:0000256" key="2">
    <source>
        <dbReference type="ARBA" id="ARBA00022692"/>
    </source>
</evidence>
<dbReference type="GO" id="GO:0046583">
    <property type="term" value="F:monoatomic cation efflux transmembrane transporter activity"/>
    <property type="evidence" value="ECO:0007669"/>
    <property type="project" value="TreeGrafter"/>
</dbReference>
<dbReference type="CDD" id="cd09325">
    <property type="entry name" value="TDT_C4-dicarb_trans"/>
    <property type="match status" value="1"/>
</dbReference>
<gene>
    <name evidence="6" type="ORF">GMA92_09170</name>
</gene>
<dbReference type="Proteomes" id="UP000487649">
    <property type="component" value="Unassembled WGS sequence"/>
</dbReference>
<dbReference type="InterPro" id="IPR052951">
    <property type="entry name" value="Tellurite_res_ion_channel"/>
</dbReference>
<evidence type="ECO:0000256" key="3">
    <source>
        <dbReference type="ARBA" id="ARBA00022989"/>
    </source>
</evidence>
<comment type="caution">
    <text evidence="6">The sequence shown here is derived from an EMBL/GenBank/DDBJ whole genome shotgun (WGS) entry which is preliminary data.</text>
</comment>
<feature type="transmembrane region" description="Helical" evidence="5">
    <location>
        <begin position="288"/>
        <end position="307"/>
    </location>
</feature>
<feature type="transmembrane region" description="Helical" evidence="5">
    <location>
        <begin position="12"/>
        <end position="33"/>
    </location>
</feature>
<dbReference type="EMBL" id="WMQE01000019">
    <property type="protein sequence ID" value="MTK21591.1"/>
    <property type="molecule type" value="Genomic_DNA"/>
</dbReference>
<dbReference type="Gene3D" id="1.50.10.150">
    <property type="entry name" value="Voltage-dependent anion channel"/>
    <property type="match status" value="1"/>
</dbReference>
<feature type="transmembrane region" description="Helical" evidence="5">
    <location>
        <begin position="101"/>
        <end position="121"/>
    </location>
</feature>
<proteinExistence type="predicted"/>
<dbReference type="PANTHER" id="PTHR37955">
    <property type="entry name" value="TELLURITE RESISTANCE PROTEIN TEHA"/>
    <property type="match status" value="1"/>
</dbReference>
<dbReference type="AlphaFoldDB" id="A0A9X4XDY4"/>
<evidence type="ECO:0000256" key="1">
    <source>
        <dbReference type="ARBA" id="ARBA00004141"/>
    </source>
</evidence>
<feature type="transmembrane region" description="Helical" evidence="5">
    <location>
        <begin position="247"/>
        <end position="268"/>
    </location>
</feature>
<evidence type="ECO:0000256" key="4">
    <source>
        <dbReference type="ARBA" id="ARBA00023136"/>
    </source>
</evidence>